<dbReference type="Gene3D" id="3.40.50.261">
    <property type="entry name" value="Succinyl-CoA synthetase domains"/>
    <property type="match status" value="2"/>
</dbReference>
<name>A0A932CPG9_UNCTE</name>
<protein>
    <submittedName>
        <fullName evidence="7">Acetate--CoA ligase family protein</fullName>
    </submittedName>
</protein>
<evidence type="ECO:0000256" key="2">
    <source>
        <dbReference type="ARBA" id="ARBA00022741"/>
    </source>
</evidence>
<evidence type="ECO:0000259" key="6">
    <source>
        <dbReference type="PROSITE" id="PS50975"/>
    </source>
</evidence>
<sequence length="715" mass="77217">MRERPPSSALEALVRPRSIALVGCSPEEEKIQGLPLRFLLHNGYPGKIFPINPSRPEIRGLTCYPSIQAIPPEEEIDLAFLLVPFRTALQALEACGVRGVKSAILGTSGFAEVGGEGLARQEEIRRIVRETGIRVMGPNCLGLVNVPDRVASTFSPVAGLPLIPGKVALVSQSGSVGGSILNRLMDRGVGVNYFFSTGNEADLEAADFMEFLLEDPSIEIVAAFIESFKDARKFLRAADRALELGKPLVILRTGNTEKGARTIQAHTGALAGSARVYKAAFRQKGVLQAEDYDDFVGMITLLAKSGVPQGNRLGVISFSGGAAGVVADQCSLMGIPLPELSPQVRDGIAQMQSFGTAQNPLDLTGQLASDLSLFKTCLRLLLKDENLDSLLVILTNIFGGLGRRLVGDLVEVAREAQNKPLIPFCTAGSVAAECTRELDEGPLSLFRNYQECLRSIRAVANYAEFSKKKRGPRAPAPTPPPPDRLEEIRARLQGKVALTEEESKALLAHYGIPVTRESLATSLEEARAMARKIGYPVALKVISPQILHKTEAGVVRLHVRDEAELERAYAQLLERAQSYQRQAQIKGILVQEMVDGGTEAIVGTARDPLFGPTVLFGLGGIFVEVFQDISLRLAPIGREEAHEMILEIQGYEILAGARGRARGEIEGAVDTLVRLSQLSLDLGDLIEQIDINPLMILPEGQGVKAVDALVVLRED</sequence>
<dbReference type="GO" id="GO:0016874">
    <property type="term" value="F:ligase activity"/>
    <property type="evidence" value="ECO:0007669"/>
    <property type="project" value="UniProtKB-KW"/>
</dbReference>
<dbReference type="SUPFAM" id="SSF51735">
    <property type="entry name" value="NAD(P)-binding Rossmann-fold domains"/>
    <property type="match status" value="1"/>
</dbReference>
<organism evidence="7 8">
    <name type="scientific">Tectimicrobiota bacterium</name>
    <dbReference type="NCBI Taxonomy" id="2528274"/>
    <lineage>
        <taxon>Bacteria</taxon>
        <taxon>Pseudomonadati</taxon>
        <taxon>Nitrospinota/Tectimicrobiota group</taxon>
        <taxon>Candidatus Tectimicrobiota</taxon>
    </lineage>
</organism>
<dbReference type="InterPro" id="IPR003781">
    <property type="entry name" value="CoA-bd"/>
</dbReference>
<dbReference type="FunFam" id="3.30.1490.20:FF:000020">
    <property type="entry name" value="Protein lysine acetyltransferase"/>
    <property type="match status" value="1"/>
</dbReference>
<dbReference type="GO" id="GO:0005524">
    <property type="term" value="F:ATP binding"/>
    <property type="evidence" value="ECO:0007669"/>
    <property type="project" value="UniProtKB-UniRule"/>
</dbReference>
<dbReference type="SMART" id="SM00881">
    <property type="entry name" value="CoA_binding"/>
    <property type="match status" value="1"/>
</dbReference>
<evidence type="ECO:0000313" key="8">
    <source>
        <dbReference type="Proteomes" id="UP000769766"/>
    </source>
</evidence>
<dbReference type="Gene3D" id="3.30.470.20">
    <property type="entry name" value="ATP-grasp fold, B domain"/>
    <property type="match status" value="1"/>
</dbReference>
<dbReference type="EMBL" id="JACPRF010000259">
    <property type="protein sequence ID" value="MBI2876916.1"/>
    <property type="molecule type" value="Genomic_DNA"/>
</dbReference>
<dbReference type="Pfam" id="PF13549">
    <property type="entry name" value="ATP-grasp_5"/>
    <property type="match status" value="1"/>
</dbReference>
<dbReference type="InterPro" id="IPR011761">
    <property type="entry name" value="ATP-grasp"/>
</dbReference>
<dbReference type="PROSITE" id="PS50975">
    <property type="entry name" value="ATP_GRASP"/>
    <property type="match status" value="1"/>
</dbReference>
<dbReference type="Pfam" id="PF13380">
    <property type="entry name" value="CoA_binding_2"/>
    <property type="match status" value="1"/>
</dbReference>
<dbReference type="Gene3D" id="3.30.1490.20">
    <property type="entry name" value="ATP-grasp fold, A domain"/>
    <property type="match status" value="1"/>
</dbReference>
<dbReference type="AlphaFoldDB" id="A0A932CPG9"/>
<proteinExistence type="inferred from homology"/>
<reference evidence="7" key="1">
    <citation type="submission" date="2020-07" db="EMBL/GenBank/DDBJ databases">
        <title>Huge and variable diversity of episymbiotic CPR bacteria and DPANN archaea in groundwater ecosystems.</title>
        <authorList>
            <person name="He C.Y."/>
            <person name="Keren R."/>
            <person name="Whittaker M."/>
            <person name="Farag I.F."/>
            <person name="Doudna J."/>
            <person name="Cate J.H.D."/>
            <person name="Banfield J.F."/>
        </authorList>
    </citation>
    <scope>NUCLEOTIDE SEQUENCE</scope>
    <source>
        <strain evidence="7">NC_groundwater_672_Ag_B-0.1um_62_36</strain>
    </source>
</reference>
<keyword evidence="1 7" id="KW-0436">Ligase</keyword>
<dbReference type="InterPro" id="IPR036291">
    <property type="entry name" value="NAD(P)-bd_dom_sf"/>
</dbReference>
<dbReference type="SUPFAM" id="SSF52210">
    <property type="entry name" value="Succinyl-CoA synthetase domains"/>
    <property type="match status" value="2"/>
</dbReference>
<comment type="similarity">
    <text evidence="4">In the N-terminal section; belongs to the acetate CoA ligase alpha subunit family.</text>
</comment>
<dbReference type="InterPro" id="IPR051538">
    <property type="entry name" value="Acyl-CoA_Synth/Transferase"/>
</dbReference>
<evidence type="ECO:0000256" key="5">
    <source>
        <dbReference type="PROSITE-ProRule" id="PRU00409"/>
    </source>
</evidence>
<dbReference type="Proteomes" id="UP000769766">
    <property type="component" value="Unassembled WGS sequence"/>
</dbReference>
<gene>
    <name evidence="7" type="ORF">HYY20_08545</name>
</gene>
<dbReference type="GO" id="GO:0046872">
    <property type="term" value="F:metal ion binding"/>
    <property type="evidence" value="ECO:0007669"/>
    <property type="project" value="InterPro"/>
</dbReference>
<dbReference type="Pfam" id="PF13607">
    <property type="entry name" value="Succ_CoA_lig"/>
    <property type="match status" value="1"/>
</dbReference>
<evidence type="ECO:0000256" key="4">
    <source>
        <dbReference type="ARBA" id="ARBA00060888"/>
    </source>
</evidence>
<feature type="domain" description="ATP-grasp" evidence="6">
    <location>
        <begin position="504"/>
        <end position="540"/>
    </location>
</feature>
<dbReference type="InterPro" id="IPR013815">
    <property type="entry name" value="ATP_grasp_subdomain_1"/>
</dbReference>
<keyword evidence="3 5" id="KW-0067">ATP-binding</keyword>
<accession>A0A932CPG9</accession>
<evidence type="ECO:0000313" key="7">
    <source>
        <dbReference type="EMBL" id="MBI2876916.1"/>
    </source>
</evidence>
<dbReference type="SUPFAM" id="SSF56059">
    <property type="entry name" value="Glutathione synthetase ATP-binding domain-like"/>
    <property type="match status" value="1"/>
</dbReference>
<dbReference type="PANTHER" id="PTHR43334">
    <property type="entry name" value="ACETATE--COA LIGASE [ADP-FORMING]"/>
    <property type="match status" value="1"/>
</dbReference>
<evidence type="ECO:0000256" key="3">
    <source>
        <dbReference type="ARBA" id="ARBA00022840"/>
    </source>
</evidence>
<keyword evidence="2 5" id="KW-0547">Nucleotide-binding</keyword>
<dbReference type="Gene3D" id="3.40.50.720">
    <property type="entry name" value="NAD(P)-binding Rossmann-like Domain"/>
    <property type="match status" value="1"/>
</dbReference>
<comment type="caution">
    <text evidence="7">The sequence shown here is derived from an EMBL/GenBank/DDBJ whole genome shotgun (WGS) entry which is preliminary data.</text>
</comment>
<evidence type="ECO:0000256" key="1">
    <source>
        <dbReference type="ARBA" id="ARBA00022598"/>
    </source>
</evidence>
<dbReference type="InterPro" id="IPR016102">
    <property type="entry name" value="Succinyl-CoA_synth-like"/>
</dbReference>
<dbReference type="InterPro" id="IPR032875">
    <property type="entry name" value="Succ_CoA_lig_flav_dom"/>
</dbReference>
<dbReference type="PANTHER" id="PTHR43334:SF1">
    <property type="entry name" value="3-HYDROXYPROPIONATE--COA LIGASE [ADP-FORMING]"/>
    <property type="match status" value="1"/>
</dbReference>